<reference evidence="5" key="1">
    <citation type="submission" date="2025-08" db="UniProtKB">
        <authorList>
            <consortium name="Ensembl"/>
        </authorList>
    </citation>
    <scope>IDENTIFICATION</scope>
</reference>
<dbReference type="Pfam" id="PF23344">
    <property type="entry name" value="ZP-N"/>
    <property type="match status" value="1"/>
</dbReference>
<feature type="domain" description="VWFD" evidence="4">
    <location>
        <begin position="130"/>
        <end position="305"/>
    </location>
</feature>
<dbReference type="InterPro" id="IPR001507">
    <property type="entry name" value="ZP_dom"/>
</dbReference>
<dbReference type="PANTHER" id="PTHR14002:SF50">
    <property type="entry name" value="ALPHA-TECTORIN-LIKE-RELATED"/>
    <property type="match status" value="1"/>
</dbReference>
<evidence type="ECO:0000259" key="4">
    <source>
        <dbReference type="PROSITE" id="PS51233"/>
    </source>
</evidence>
<organism evidence="5 6">
    <name type="scientific">Kryptolebias marmoratus</name>
    <name type="common">Mangrove killifish</name>
    <name type="synonym">Rivulus marmoratus</name>
    <dbReference type="NCBI Taxonomy" id="37003"/>
    <lineage>
        <taxon>Eukaryota</taxon>
        <taxon>Metazoa</taxon>
        <taxon>Chordata</taxon>
        <taxon>Craniata</taxon>
        <taxon>Vertebrata</taxon>
        <taxon>Euteleostomi</taxon>
        <taxon>Actinopterygii</taxon>
        <taxon>Neopterygii</taxon>
        <taxon>Teleostei</taxon>
        <taxon>Neoteleostei</taxon>
        <taxon>Acanthomorphata</taxon>
        <taxon>Ovalentaria</taxon>
        <taxon>Atherinomorphae</taxon>
        <taxon>Cyprinodontiformes</taxon>
        <taxon>Rivulidae</taxon>
        <taxon>Kryptolebias</taxon>
    </lineage>
</organism>
<feature type="domain" description="ZP" evidence="3">
    <location>
        <begin position="364"/>
        <end position="606"/>
    </location>
</feature>
<dbReference type="Proteomes" id="UP000264800">
    <property type="component" value="Unplaced"/>
</dbReference>
<dbReference type="Gene3D" id="2.60.40.3210">
    <property type="entry name" value="Zona pellucida, ZP-N domain"/>
    <property type="match status" value="1"/>
</dbReference>
<dbReference type="InterPro" id="IPR042235">
    <property type="entry name" value="ZP-C_dom"/>
</dbReference>
<keyword evidence="2" id="KW-1015">Disulfide bond</keyword>
<evidence type="ECO:0000313" key="6">
    <source>
        <dbReference type="Proteomes" id="UP000264800"/>
    </source>
</evidence>
<name>A0A3Q3BEZ7_KRYMA</name>
<dbReference type="STRING" id="37003.ENSKMAP00000027951"/>
<dbReference type="PROSITE" id="PS51034">
    <property type="entry name" value="ZP_2"/>
    <property type="match status" value="1"/>
</dbReference>
<dbReference type="PROSITE" id="PS51233">
    <property type="entry name" value="VWFD"/>
    <property type="match status" value="1"/>
</dbReference>
<evidence type="ECO:0000259" key="3">
    <source>
        <dbReference type="PROSITE" id="PS51034"/>
    </source>
</evidence>
<evidence type="ECO:0008006" key="7">
    <source>
        <dbReference type="Google" id="ProtNLM"/>
    </source>
</evidence>
<dbReference type="InterPro" id="IPR014853">
    <property type="entry name" value="VWF/SSPO/ZAN-like_Cys-rich_dom"/>
</dbReference>
<evidence type="ECO:0000313" key="5">
    <source>
        <dbReference type="Ensembl" id="ENSKMAP00000027951.1"/>
    </source>
</evidence>
<dbReference type="InterPro" id="IPR055356">
    <property type="entry name" value="ZP-N"/>
</dbReference>
<keyword evidence="6" id="KW-1185">Reference proteome</keyword>
<evidence type="ECO:0000256" key="1">
    <source>
        <dbReference type="ARBA" id="ARBA00022729"/>
    </source>
</evidence>
<keyword evidence="1" id="KW-0732">Signal</keyword>
<sequence length="624" mass="69432">VGLYEELIIFTQKHLLESNNKTNCSYELLCCRKKVQFHYKSNYQSVSKHSVCCLGTSIMLRPLLYLFALIVLPGKYKQENSCCFNPLLSQQLMNCLLFTPYLCVFTPTTTTTPEPTTTTTPPPTTTPSHSICTVTGPTVIDFSSHLDSVKDRCDYYLLQIQGLSVVGYFLERRLKDVSFLDSVTLELYGTHIHLKQGGRVLVDGTPLNLDSSPQTVNGVQLSKDQTGVTAIVQIGNLKIIICFDGYTVLIFVEGSTGSSMHGLCQNSSSDAKLPNCSYMSSCYHLKEAPFTSCPIDPEPYIDACTELLSIYPAVDGLKCQFMKAYAKACRLYSNITLDGWRSKTKCCKTCFTPTSKKALGDPTVCRQNSASLTLIGCLLEDKGIDYSFLHLNDPTCRGQVDEENHMVTFSFNSSNFCGSEIMSNNSHVIYKNTIVTPNNIISHHNQTHINFSCIQTLTDMDSVVHAIKSGFWNYTLTMKAYEEASCKKALDLNTKLRLNQRIWVKVDTDGLDGNRVALVIKSCWATNQASPTGSPRHDLIMDGCPNPADPTVRVESNGEGTSSYFSFSTFRFSGGSDEIYLHCKLHLSVKQENSFIPTCNGAPQRISSMFSHESDAFFRMGWTK</sequence>
<accession>A0A3Q3BEZ7</accession>
<dbReference type="GeneTree" id="ENSGT00940000156038"/>
<dbReference type="InterPro" id="IPR001846">
    <property type="entry name" value="VWF_type-D"/>
</dbReference>
<dbReference type="Gene3D" id="2.60.40.4100">
    <property type="entry name" value="Zona pellucida, ZP-C domain"/>
    <property type="match status" value="1"/>
</dbReference>
<dbReference type="Pfam" id="PF00100">
    <property type="entry name" value="Zona_pellucida"/>
    <property type="match status" value="1"/>
</dbReference>
<proteinExistence type="predicted"/>
<dbReference type="Ensembl" id="ENSKMAT00000028303.1">
    <property type="protein sequence ID" value="ENSKMAP00000027951.1"/>
    <property type="gene ID" value="ENSKMAG00000020577.1"/>
</dbReference>
<evidence type="ECO:0000256" key="2">
    <source>
        <dbReference type="ARBA" id="ARBA00023157"/>
    </source>
</evidence>
<dbReference type="SMART" id="SM00241">
    <property type="entry name" value="ZP"/>
    <property type="match status" value="1"/>
</dbReference>
<dbReference type="AlphaFoldDB" id="A0A3Q3BEZ7"/>
<protein>
    <recommendedName>
        <fullName evidence="7">ZP domain-containing protein</fullName>
    </recommendedName>
</protein>
<dbReference type="PANTHER" id="PTHR14002">
    <property type="entry name" value="ENDOGLIN/TGF-BETA RECEPTOR TYPE III"/>
    <property type="match status" value="1"/>
</dbReference>
<dbReference type="Pfam" id="PF08742">
    <property type="entry name" value="C8"/>
    <property type="match status" value="1"/>
</dbReference>
<dbReference type="InterPro" id="IPR055355">
    <property type="entry name" value="ZP-C"/>
</dbReference>
<reference evidence="5" key="2">
    <citation type="submission" date="2025-09" db="UniProtKB">
        <authorList>
            <consortium name="Ensembl"/>
        </authorList>
    </citation>
    <scope>IDENTIFICATION</scope>
</reference>